<keyword evidence="2" id="KW-1185">Reference proteome</keyword>
<accession>A0ABS8PQ00</accession>
<sequence length="100" mass="11510">MITVKVTYTIKPSFVKQNLENIRRFMNDFKQLEGFQYAVYTSADGNTFTHISHYKDEVIQKGVLAVPSFLAFQQQRDASGLIGEPQIEVLQLEEMVRPII</sequence>
<dbReference type="InterPro" id="IPR011008">
    <property type="entry name" value="Dimeric_a/b-barrel"/>
</dbReference>
<dbReference type="Proteomes" id="UP001199816">
    <property type="component" value="Unassembled WGS sequence"/>
</dbReference>
<evidence type="ECO:0000313" key="2">
    <source>
        <dbReference type="Proteomes" id="UP001199816"/>
    </source>
</evidence>
<dbReference type="Gene3D" id="3.30.70.100">
    <property type="match status" value="1"/>
</dbReference>
<evidence type="ECO:0000313" key="1">
    <source>
        <dbReference type="EMBL" id="MCD2423168.1"/>
    </source>
</evidence>
<evidence type="ECO:0008006" key="3">
    <source>
        <dbReference type="Google" id="ProtNLM"/>
    </source>
</evidence>
<comment type="caution">
    <text evidence="1">The sequence shown here is derived from an EMBL/GenBank/DDBJ whole genome shotgun (WGS) entry which is preliminary data.</text>
</comment>
<proteinExistence type="predicted"/>
<dbReference type="EMBL" id="JAJNEC010000005">
    <property type="protein sequence ID" value="MCD2423168.1"/>
    <property type="molecule type" value="Genomic_DNA"/>
</dbReference>
<protein>
    <recommendedName>
        <fullName evidence="3">ABM domain-containing protein</fullName>
    </recommendedName>
</protein>
<gene>
    <name evidence="1" type="ORF">LQ567_10365</name>
</gene>
<reference evidence="1 2" key="1">
    <citation type="submission" date="2021-11" db="EMBL/GenBank/DDBJ databases">
        <title>Genomic of Niabella pedocola.</title>
        <authorList>
            <person name="Wu T."/>
        </authorList>
    </citation>
    <scope>NUCLEOTIDE SEQUENCE [LARGE SCALE GENOMIC DNA]</scope>
    <source>
        <strain evidence="1 2">JCM 31011</strain>
    </source>
</reference>
<organism evidence="1 2">
    <name type="scientific">Niabella pedocola</name>
    <dbReference type="NCBI Taxonomy" id="1752077"/>
    <lineage>
        <taxon>Bacteria</taxon>
        <taxon>Pseudomonadati</taxon>
        <taxon>Bacteroidota</taxon>
        <taxon>Chitinophagia</taxon>
        <taxon>Chitinophagales</taxon>
        <taxon>Chitinophagaceae</taxon>
        <taxon>Niabella</taxon>
    </lineage>
</organism>
<dbReference type="RefSeq" id="WP_231004433.1">
    <property type="nucleotide sequence ID" value="NZ_JAJNEC010000005.1"/>
</dbReference>
<dbReference type="SUPFAM" id="SSF54909">
    <property type="entry name" value="Dimeric alpha+beta barrel"/>
    <property type="match status" value="1"/>
</dbReference>
<name>A0ABS8PQ00_9BACT</name>